<keyword evidence="3" id="KW-0862">Zinc</keyword>
<dbReference type="PANTHER" id="PTHR14742">
    <property type="entry name" value="RIBONUCLEASE P SUBUNIT P21"/>
    <property type="match status" value="1"/>
</dbReference>
<evidence type="ECO:0000313" key="6">
    <source>
        <dbReference type="EMBL" id="JAG20419.1"/>
    </source>
</evidence>
<gene>
    <name evidence="6" type="primary">RPP21</name>
    <name evidence="6" type="ORF">CM83_47449</name>
</gene>
<dbReference type="InterPro" id="IPR007175">
    <property type="entry name" value="Rpr2/Snm1/Rpp21"/>
</dbReference>
<name>A0A0A9XKB2_LYGHE</name>
<dbReference type="EMBL" id="GBHO01023185">
    <property type="protein sequence ID" value="JAG20419.1"/>
    <property type="molecule type" value="Transcribed_RNA"/>
</dbReference>
<dbReference type="GO" id="GO:0008033">
    <property type="term" value="P:tRNA processing"/>
    <property type="evidence" value="ECO:0007669"/>
    <property type="project" value="UniProtKB-KW"/>
</dbReference>
<dbReference type="PANTHER" id="PTHR14742:SF0">
    <property type="entry name" value="RIBONUCLEASE P PROTEIN SUBUNIT P21"/>
    <property type="match status" value="1"/>
</dbReference>
<dbReference type="EMBL" id="GBRD01000506">
    <property type="protein sequence ID" value="JAG65315.1"/>
    <property type="molecule type" value="Transcribed_RNA"/>
</dbReference>
<evidence type="ECO:0000313" key="7">
    <source>
        <dbReference type="EMBL" id="JAG65315.1"/>
    </source>
</evidence>
<sequence>MAHKKNFQGKETFHRVNFLYQAADLCRQLPGSQGKKLMMIYGSQLTSVCRKTLSRVDVGMKRSICKGCNAILVPGDTAMVRMSKKPESQIVWICTMCGAYRVFNTTPGHKMWRDSPDSVVETIDLNKTEEAPPTTGNKMQRSKVHKTSEPSAKKMKNSNLSKDGGETTSTSCVTTNTIVPVSSGCSST</sequence>
<proteinExistence type="inferred from homology"/>
<evidence type="ECO:0000256" key="5">
    <source>
        <dbReference type="SAM" id="MobiDB-lite"/>
    </source>
</evidence>
<reference evidence="6" key="1">
    <citation type="journal article" date="2014" name="PLoS ONE">
        <title>Transcriptome-Based Identification of ABC Transporters in the Western Tarnished Plant Bug Lygus hesperus.</title>
        <authorList>
            <person name="Hull J.J."/>
            <person name="Chaney K."/>
            <person name="Geib S.M."/>
            <person name="Fabrick J.A."/>
            <person name="Brent C.S."/>
            <person name="Walsh D."/>
            <person name="Lavine L.C."/>
        </authorList>
    </citation>
    <scope>NUCLEOTIDE SEQUENCE</scope>
</reference>
<dbReference type="Gene3D" id="6.20.50.20">
    <property type="match status" value="1"/>
</dbReference>
<keyword evidence="1" id="KW-0819">tRNA processing</keyword>
<evidence type="ECO:0000256" key="2">
    <source>
        <dbReference type="ARBA" id="ARBA00022723"/>
    </source>
</evidence>
<dbReference type="GO" id="GO:0046872">
    <property type="term" value="F:metal ion binding"/>
    <property type="evidence" value="ECO:0007669"/>
    <property type="project" value="UniProtKB-KW"/>
</dbReference>
<accession>A0A0A9XKB2</accession>
<dbReference type="AlphaFoldDB" id="A0A0A9XKB2"/>
<dbReference type="GO" id="GO:0005655">
    <property type="term" value="C:nucleolar ribonuclease P complex"/>
    <property type="evidence" value="ECO:0007669"/>
    <property type="project" value="TreeGrafter"/>
</dbReference>
<reference evidence="7" key="3">
    <citation type="submission" date="2014-09" db="EMBL/GenBank/DDBJ databases">
        <authorList>
            <person name="Magalhaes I.L.F."/>
            <person name="Oliveira U."/>
            <person name="Santos F.R."/>
            <person name="Vidigal T.H.D.A."/>
            <person name="Brescovit A.D."/>
            <person name="Santos A.J."/>
        </authorList>
    </citation>
    <scope>NUCLEOTIDE SEQUENCE</scope>
</reference>
<comment type="similarity">
    <text evidence="4">Belongs to the eukaryotic/archaeal RNase P protein component 4 family.</text>
</comment>
<feature type="region of interest" description="Disordered" evidence="5">
    <location>
        <begin position="126"/>
        <end position="172"/>
    </location>
</feature>
<evidence type="ECO:0000256" key="4">
    <source>
        <dbReference type="ARBA" id="ARBA00038402"/>
    </source>
</evidence>
<evidence type="ECO:0000256" key="3">
    <source>
        <dbReference type="ARBA" id="ARBA00022833"/>
    </source>
</evidence>
<keyword evidence="2" id="KW-0479">Metal-binding</keyword>
<reference evidence="6" key="2">
    <citation type="submission" date="2014-07" db="EMBL/GenBank/DDBJ databases">
        <authorList>
            <person name="Hull J."/>
        </authorList>
    </citation>
    <scope>NUCLEOTIDE SEQUENCE</scope>
</reference>
<evidence type="ECO:0000256" key="1">
    <source>
        <dbReference type="ARBA" id="ARBA00022694"/>
    </source>
</evidence>
<organism evidence="6">
    <name type="scientific">Lygus hesperus</name>
    <name type="common">Western plant bug</name>
    <dbReference type="NCBI Taxonomy" id="30085"/>
    <lineage>
        <taxon>Eukaryota</taxon>
        <taxon>Metazoa</taxon>
        <taxon>Ecdysozoa</taxon>
        <taxon>Arthropoda</taxon>
        <taxon>Hexapoda</taxon>
        <taxon>Insecta</taxon>
        <taxon>Pterygota</taxon>
        <taxon>Neoptera</taxon>
        <taxon>Paraneoptera</taxon>
        <taxon>Hemiptera</taxon>
        <taxon>Heteroptera</taxon>
        <taxon>Panheteroptera</taxon>
        <taxon>Cimicomorpha</taxon>
        <taxon>Miridae</taxon>
        <taxon>Mirini</taxon>
        <taxon>Lygus</taxon>
    </lineage>
</organism>
<protein>
    <submittedName>
        <fullName evidence="6">Ribonuclease P protein subunit p21</fullName>
    </submittedName>
</protein>
<dbReference type="Pfam" id="PF04032">
    <property type="entry name" value="Rpr2"/>
    <property type="match status" value="1"/>
</dbReference>